<feature type="transmembrane region" description="Helical" evidence="5">
    <location>
        <begin position="349"/>
        <end position="366"/>
    </location>
</feature>
<dbReference type="RefSeq" id="WP_136137364.1">
    <property type="nucleotide sequence ID" value="NZ_SDGV01000018.1"/>
</dbReference>
<organism evidence="7 8">
    <name type="scientific">Vagococcus silagei</name>
    <dbReference type="NCBI Taxonomy" id="2508885"/>
    <lineage>
        <taxon>Bacteria</taxon>
        <taxon>Bacillati</taxon>
        <taxon>Bacillota</taxon>
        <taxon>Bacilli</taxon>
        <taxon>Lactobacillales</taxon>
        <taxon>Enterococcaceae</taxon>
        <taxon>Vagococcus</taxon>
    </lineage>
</organism>
<feature type="transmembrane region" description="Helical" evidence="5">
    <location>
        <begin position="20"/>
        <end position="38"/>
    </location>
</feature>
<evidence type="ECO:0000313" key="8">
    <source>
        <dbReference type="Proteomes" id="UP000310506"/>
    </source>
</evidence>
<dbReference type="Pfam" id="PF12698">
    <property type="entry name" value="ABC2_membrane_3"/>
    <property type="match status" value="1"/>
</dbReference>
<name>A0A4V3TUY1_9ENTE</name>
<reference evidence="7 8" key="1">
    <citation type="submission" date="2019-01" db="EMBL/GenBank/DDBJ databases">
        <title>Vagococcus silagei sp. nov. isolated from brewer's grain.</title>
        <authorList>
            <person name="Guu J.-R."/>
        </authorList>
    </citation>
    <scope>NUCLEOTIDE SEQUENCE [LARGE SCALE GENOMIC DNA]</scope>
    <source>
        <strain evidence="7 8">2B-2</strain>
    </source>
</reference>
<evidence type="ECO:0000256" key="4">
    <source>
        <dbReference type="ARBA" id="ARBA00023136"/>
    </source>
</evidence>
<dbReference type="EMBL" id="SDGV01000018">
    <property type="protein sequence ID" value="THB60739.1"/>
    <property type="molecule type" value="Genomic_DNA"/>
</dbReference>
<dbReference type="PANTHER" id="PTHR43027">
    <property type="entry name" value="DOXORUBICIN RESISTANCE ABC TRANSPORTER PERMEASE PROTEIN DRRC-RELATED"/>
    <property type="match status" value="1"/>
</dbReference>
<evidence type="ECO:0000256" key="2">
    <source>
        <dbReference type="ARBA" id="ARBA00022692"/>
    </source>
</evidence>
<keyword evidence="2 5" id="KW-0812">Transmembrane</keyword>
<feature type="domain" description="ABC-2 type transporter transmembrane" evidence="6">
    <location>
        <begin position="17"/>
        <end position="363"/>
    </location>
</feature>
<gene>
    <name evidence="7" type="ORF">ESZ54_09120</name>
</gene>
<evidence type="ECO:0000313" key="7">
    <source>
        <dbReference type="EMBL" id="THB60739.1"/>
    </source>
</evidence>
<feature type="transmembrane region" description="Helical" evidence="5">
    <location>
        <begin position="223"/>
        <end position="244"/>
    </location>
</feature>
<comment type="caution">
    <text evidence="7">The sequence shown here is derived from an EMBL/GenBank/DDBJ whole genome shotgun (WGS) entry which is preliminary data.</text>
</comment>
<evidence type="ECO:0000256" key="5">
    <source>
        <dbReference type="SAM" id="Phobius"/>
    </source>
</evidence>
<keyword evidence="8" id="KW-1185">Reference proteome</keyword>
<keyword evidence="4 5" id="KW-0472">Membrane</keyword>
<comment type="subcellular location">
    <subcellularLocation>
        <location evidence="1">Membrane</location>
        <topology evidence="1">Multi-pass membrane protein</topology>
    </subcellularLocation>
</comment>
<evidence type="ECO:0000259" key="6">
    <source>
        <dbReference type="Pfam" id="PF12698"/>
    </source>
</evidence>
<feature type="transmembrane region" description="Helical" evidence="5">
    <location>
        <begin position="256"/>
        <end position="281"/>
    </location>
</feature>
<keyword evidence="3 5" id="KW-1133">Transmembrane helix</keyword>
<sequence>MWFHLYKYRLRCLIKNKALLFWTFIFPILLGGMFMLSFKDIDKNSPITDIPVGIVTPENKNSELTNFTKILSQVEINQNKKLFKVKNYPTHDKLQKDFIENKVAGYYSLDTEDKLQLTINEQDTPQLILKDFLNQYEQSKEMMREVKTTNFNFSNETLVDTKIGKTKLSTGDFYFFTLIGMTILYGFMFGVLNANDQQANQSMKGIRLTLIPNNKLIVSSANLLSSFSVFYVGLLCVIAIFYFLYQVNFSGYWGPLLLIAALGSLNSITLGTLIGTILYKWNYNQKLGLGISITMIMSLFAGMMGTEQIKYWIDLNLPILGKINLVNLVSDSMLQLFLSNNYHGLARNLLWLSGLFLSCLALNIMLERRVQYDSL</sequence>
<dbReference type="InterPro" id="IPR052902">
    <property type="entry name" value="ABC-2_transporter"/>
</dbReference>
<dbReference type="OrthoDB" id="9771731at2"/>
<dbReference type="Proteomes" id="UP000310506">
    <property type="component" value="Unassembled WGS sequence"/>
</dbReference>
<protein>
    <submittedName>
        <fullName evidence="7">ABC transporter permease</fullName>
    </submittedName>
</protein>
<dbReference type="AlphaFoldDB" id="A0A4V3TUY1"/>
<feature type="transmembrane region" description="Helical" evidence="5">
    <location>
        <begin position="173"/>
        <end position="192"/>
    </location>
</feature>
<dbReference type="InterPro" id="IPR013525">
    <property type="entry name" value="ABC2_TM"/>
</dbReference>
<dbReference type="PANTHER" id="PTHR43027:SF1">
    <property type="entry name" value="DOXORUBICIN RESISTANCE ABC TRANSPORTER PERMEASE PROTEIN DRRC-RELATED"/>
    <property type="match status" value="1"/>
</dbReference>
<accession>A0A4V3TUY1</accession>
<feature type="transmembrane region" description="Helical" evidence="5">
    <location>
        <begin position="287"/>
        <end position="304"/>
    </location>
</feature>
<evidence type="ECO:0000256" key="3">
    <source>
        <dbReference type="ARBA" id="ARBA00022989"/>
    </source>
</evidence>
<dbReference type="GO" id="GO:0140359">
    <property type="term" value="F:ABC-type transporter activity"/>
    <property type="evidence" value="ECO:0007669"/>
    <property type="project" value="InterPro"/>
</dbReference>
<proteinExistence type="predicted"/>
<dbReference type="GO" id="GO:0016020">
    <property type="term" value="C:membrane"/>
    <property type="evidence" value="ECO:0007669"/>
    <property type="project" value="UniProtKB-SubCell"/>
</dbReference>
<evidence type="ECO:0000256" key="1">
    <source>
        <dbReference type="ARBA" id="ARBA00004141"/>
    </source>
</evidence>